<evidence type="ECO:0000313" key="5">
    <source>
        <dbReference type="EMBL" id="KAG8569286.1"/>
    </source>
</evidence>
<feature type="chain" id="PRO_5043787185" description="Cilia- and flagella-associated protein HOATZ" evidence="4">
    <location>
        <begin position="25"/>
        <end position="180"/>
    </location>
</feature>
<dbReference type="PANTHER" id="PTHR47231:SF1">
    <property type="entry name" value="CILIA- AND FLAGELLA-ASSOCIATED PROTEIN HOATZ"/>
    <property type="match status" value="1"/>
</dbReference>
<dbReference type="AlphaFoldDB" id="A0AAV7B9W9"/>
<evidence type="ECO:0000313" key="6">
    <source>
        <dbReference type="Proteomes" id="UP000824782"/>
    </source>
</evidence>
<sequence>MKRTHPLCACSAFLSMVTVTSVYTQCGMSGLQERGYDDCTVFAGSGEHDVMCSKIFWSSISLQPPLESRLVSGDVQQRLRAAGEDKPRWNYTQKELEDLKTEYFLLEAQRVQEMEQRSIYMQKAKRREEIIALLKKQREDRIKKELVSLGQKPNIRVEDQRLRAPDTEEMEDIKAVKQLK</sequence>
<dbReference type="Proteomes" id="UP000824782">
    <property type="component" value="Unassembled WGS sequence"/>
</dbReference>
<comment type="similarity">
    <text evidence="1">Belongs to the HOATZ family.</text>
</comment>
<protein>
    <recommendedName>
        <fullName evidence="2">Cilia- and flagella-associated protein HOATZ</fullName>
    </recommendedName>
</protein>
<evidence type="ECO:0000256" key="3">
    <source>
        <dbReference type="SAM" id="MobiDB-lite"/>
    </source>
</evidence>
<dbReference type="PANTHER" id="PTHR47231">
    <property type="entry name" value="UPF0722 PROTEIN C11ORF88"/>
    <property type="match status" value="1"/>
</dbReference>
<proteinExistence type="inferred from homology"/>
<dbReference type="EMBL" id="WNYA01000006">
    <property type="protein sequence ID" value="KAG8569286.1"/>
    <property type="molecule type" value="Genomic_DNA"/>
</dbReference>
<reference evidence="5" key="1">
    <citation type="thesis" date="2020" institute="ProQuest LLC" country="789 East Eisenhower Parkway, Ann Arbor, MI, USA">
        <title>Comparative Genomics and Chromosome Evolution.</title>
        <authorList>
            <person name="Mudd A.B."/>
        </authorList>
    </citation>
    <scope>NUCLEOTIDE SEQUENCE</scope>
    <source>
        <strain evidence="5">237g6f4</strain>
        <tissue evidence="5">Blood</tissue>
    </source>
</reference>
<organism evidence="5 6">
    <name type="scientific">Engystomops pustulosus</name>
    <name type="common">Tungara frog</name>
    <name type="synonym">Physalaemus pustulosus</name>
    <dbReference type="NCBI Taxonomy" id="76066"/>
    <lineage>
        <taxon>Eukaryota</taxon>
        <taxon>Metazoa</taxon>
        <taxon>Chordata</taxon>
        <taxon>Craniata</taxon>
        <taxon>Vertebrata</taxon>
        <taxon>Euteleostomi</taxon>
        <taxon>Amphibia</taxon>
        <taxon>Batrachia</taxon>
        <taxon>Anura</taxon>
        <taxon>Neobatrachia</taxon>
        <taxon>Hyloidea</taxon>
        <taxon>Leptodactylidae</taxon>
        <taxon>Leiuperinae</taxon>
        <taxon>Engystomops</taxon>
    </lineage>
</organism>
<dbReference type="GO" id="GO:0060271">
    <property type="term" value="P:cilium assembly"/>
    <property type="evidence" value="ECO:0007669"/>
    <property type="project" value="InterPro"/>
</dbReference>
<dbReference type="Pfam" id="PF17664">
    <property type="entry name" value="HOATZ-like"/>
    <property type="match status" value="1"/>
</dbReference>
<name>A0AAV7B9W9_ENGPU</name>
<feature type="signal peptide" evidence="4">
    <location>
        <begin position="1"/>
        <end position="24"/>
    </location>
</feature>
<gene>
    <name evidence="5" type="ORF">GDO81_014344</name>
</gene>
<evidence type="ECO:0000256" key="2">
    <source>
        <dbReference type="ARBA" id="ARBA00023657"/>
    </source>
</evidence>
<keyword evidence="6" id="KW-1185">Reference proteome</keyword>
<feature type="region of interest" description="Disordered" evidence="3">
    <location>
        <begin position="160"/>
        <end position="180"/>
    </location>
</feature>
<keyword evidence="4" id="KW-0732">Signal</keyword>
<dbReference type="InterPro" id="IPR040681">
    <property type="entry name" value="HOATZ-like"/>
</dbReference>
<evidence type="ECO:0000256" key="4">
    <source>
        <dbReference type="SAM" id="SignalP"/>
    </source>
</evidence>
<comment type="caution">
    <text evidence="5">The sequence shown here is derived from an EMBL/GenBank/DDBJ whole genome shotgun (WGS) entry which is preliminary data.</text>
</comment>
<evidence type="ECO:0000256" key="1">
    <source>
        <dbReference type="ARBA" id="ARBA00023451"/>
    </source>
</evidence>
<accession>A0AAV7B9W9</accession>